<gene>
    <name evidence="6" type="ORF">FOZ62_010216</name>
</gene>
<accession>A0A7J6UAI9</accession>
<dbReference type="GO" id="GO:0016020">
    <property type="term" value="C:membrane"/>
    <property type="evidence" value="ECO:0007669"/>
    <property type="project" value="GOC"/>
</dbReference>
<dbReference type="Pfam" id="PF02055">
    <property type="entry name" value="Glyco_hydro_30"/>
    <property type="match status" value="1"/>
</dbReference>
<evidence type="ECO:0000256" key="4">
    <source>
        <dbReference type="SAM" id="MobiDB-lite"/>
    </source>
</evidence>
<feature type="compositionally biased region" description="Basic and acidic residues" evidence="4">
    <location>
        <begin position="61"/>
        <end position="71"/>
    </location>
</feature>
<keyword evidence="3" id="KW-0378">Hydrolase</keyword>
<dbReference type="InterPro" id="IPR017853">
    <property type="entry name" value="GH"/>
</dbReference>
<feature type="region of interest" description="Disordered" evidence="4">
    <location>
        <begin position="36"/>
        <end position="123"/>
    </location>
</feature>
<feature type="non-terminal residue" evidence="6">
    <location>
        <position position="1"/>
    </location>
</feature>
<keyword evidence="2" id="KW-0732">Signal</keyword>
<feature type="compositionally biased region" description="Polar residues" evidence="4">
    <location>
        <begin position="101"/>
        <end position="123"/>
    </location>
</feature>
<dbReference type="AlphaFoldDB" id="A0A7J6UAI9"/>
<evidence type="ECO:0000259" key="5">
    <source>
        <dbReference type="Pfam" id="PF02055"/>
    </source>
</evidence>
<protein>
    <recommendedName>
        <fullName evidence="5">Glycosyl hydrolase family 30 TIM-barrel domain-containing protein</fullName>
    </recommendedName>
</protein>
<feature type="non-terminal residue" evidence="6">
    <location>
        <position position="281"/>
    </location>
</feature>
<name>A0A7J6UAI9_PEROL</name>
<feature type="region of interest" description="Disordered" evidence="4">
    <location>
        <begin position="1"/>
        <end position="24"/>
    </location>
</feature>
<evidence type="ECO:0000313" key="6">
    <source>
        <dbReference type="EMBL" id="KAF4754201.1"/>
    </source>
</evidence>
<feature type="compositionally biased region" description="Basic and acidic residues" evidence="4">
    <location>
        <begin position="1"/>
        <end position="13"/>
    </location>
</feature>
<dbReference type="SUPFAM" id="SSF51445">
    <property type="entry name" value="(Trans)glycosidases"/>
    <property type="match status" value="1"/>
</dbReference>
<dbReference type="InterPro" id="IPR001139">
    <property type="entry name" value="Glyco_hydro_30"/>
</dbReference>
<comment type="similarity">
    <text evidence="1">Belongs to the glycosyl hydrolase 30 family.</text>
</comment>
<evidence type="ECO:0000256" key="2">
    <source>
        <dbReference type="ARBA" id="ARBA00022729"/>
    </source>
</evidence>
<proteinExistence type="inferred from homology"/>
<feature type="domain" description="Glycosyl hydrolase family 30 TIM-barrel" evidence="5">
    <location>
        <begin position="227"/>
        <end position="279"/>
    </location>
</feature>
<dbReference type="EMBL" id="JABANM010001485">
    <property type="protein sequence ID" value="KAF4754201.1"/>
    <property type="molecule type" value="Genomic_DNA"/>
</dbReference>
<dbReference type="PANTHER" id="PTHR11069:SF23">
    <property type="entry name" value="LYSOSOMAL ACID GLUCOSYLCERAMIDASE"/>
    <property type="match status" value="1"/>
</dbReference>
<dbReference type="Proteomes" id="UP000574390">
    <property type="component" value="Unassembled WGS sequence"/>
</dbReference>
<dbReference type="PANTHER" id="PTHR11069">
    <property type="entry name" value="GLUCOSYLCERAMIDASE"/>
    <property type="match status" value="1"/>
</dbReference>
<evidence type="ECO:0000256" key="3">
    <source>
        <dbReference type="ARBA" id="ARBA00022801"/>
    </source>
</evidence>
<dbReference type="GO" id="GO:0006680">
    <property type="term" value="P:glucosylceramide catabolic process"/>
    <property type="evidence" value="ECO:0007669"/>
    <property type="project" value="TreeGrafter"/>
</dbReference>
<reference evidence="6 7" key="1">
    <citation type="submission" date="2020-04" db="EMBL/GenBank/DDBJ databases">
        <title>Perkinsus olseni comparative genomics.</title>
        <authorList>
            <person name="Bogema D.R."/>
        </authorList>
    </citation>
    <scope>NUCLEOTIDE SEQUENCE [LARGE SCALE GENOMIC DNA]</scope>
    <source>
        <strain evidence="6">ATCC PRA-205</strain>
    </source>
</reference>
<comment type="caution">
    <text evidence="6">The sequence shown here is derived from an EMBL/GenBank/DDBJ whole genome shotgun (WGS) entry which is preliminary data.</text>
</comment>
<evidence type="ECO:0000256" key="1">
    <source>
        <dbReference type="ARBA" id="ARBA00005382"/>
    </source>
</evidence>
<dbReference type="Gene3D" id="3.20.20.80">
    <property type="entry name" value="Glycosidases"/>
    <property type="match status" value="1"/>
</dbReference>
<dbReference type="InterPro" id="IPR033453">
    <property type="entry name" value="Glyco_hydro_30_TIM-barrel"/>
</dbReference>
<dbReference type="PRINTS" id="PR00843">
    <property type="entry name" value="GLHYDRLASE30"/>
</dbReference>
<sequence length="281" mass="30063">SSPEREDLSDREGPSAVEESLEENVLRLARLTDEIQSLMRKPGSASSPQTKAADSGPQGDSDGKDSPRYEDDWAASSASSSHRSVTEDHTTSKSGYHTIDNAESGSRDSSMPSVTEESQDSSGQLDALCEYIEDDPLTVARGGTGEVRHPASVHHPTYNGQPAASSLTSVAAGSVPDGILGNLPLPRFTTTEAGEPMQRGQVGWNEGRRSAMSVTVTVNPQRRHQTIHGFGGAFTQAAAYLYKNLSPSTQKRYMDLVFGADGLRYSLGRVPINSCDFSPDT</sequence>
<organism evidence="6 7">
    <name type="scientific">Perkinsus olseni</name>
    <name type="common">Perkinsus atlanticus</name>
    <dbReference type="NCBI Taxonomy" id="32597"/>
    <lineage>
        <taxon>Eukaryota</taxon>
        <taxon>Sar</taxon>
        <taxon>Alveolata</taxon>
        <taxon>Perkinsozoa</taxon>
        <taxon>Perkinsea</taxon>
        <taxon>Perkinsida</taxon>
        <taxon>Perkinsidae</taxon>
        <taxon>Perkinsus</taxon>
    </lineage>
</organism>
<dbReference type="GO" id="GO:0004348">
    <property type="term" value="F:glucosylceramidase activity"/>
    <property type="evidence" value="ECO:0007669"/>
    <property type="project" value="InterPro"/>
</dbReference>
<evidence type="ECO:0000313" key="7">
    <source>
        <dbReference type="Proteomes" id="UP000574390"/>
    </source>
</evidence>